<dbReference type="Proteomes" id="UP000478148">
    <property type="component" value="Unassembled WGS sequence"/>
</dbReference>
<sequence length="286" mass="29808">MDNALFSRRRAERFAQLLDEANGGRRHHVRSRDDDQLAPLVTLGRQLGANAPDAEVDPEFRTGLRAMLLATAVREGVGAPAPARPAEKASSGRGSLLPPVTARRARARGAILIGIAAGAVAVSGISAASEDAVPGDALYGMKRGTERAQLALTSSDISRGQLFLDFARTRLAEAATVKGSPGGYRAVLDDMDADTRQGVRLLTGAAAQRSDPAALAAVDAFLTDQRRSLSALEGRGSRIDRARTGESLALLESVAERADAVRAAIGCGREFTVSSDTLGPIPAACS</sequence>
<evidence type="ECO:0000259" key="2">
    <source>
        <dbReference type="Pfam" id="PF18915"/>
    </source>
</evidence>
<accession>A0A6M1L8K6</accession>
<dbReference type="AlphaFoldDB" id="A0A6M1L8K6"/>
<dbReference type="InterPro" id="IPR043725">
    <property type="entry name" value="DUF5667"/>
</dbReference>
<protein>
    <recommendedName>
        <fullName evidence="2">DUF5667 domain-containing protein</fullName>
    </recommendedName>
</protein>
<proteinExistence type="predicted"/>
<comment type="caution">
    <text evidence="3">The sequence shown here is derived from an EMBL/GenBank/DDBJ whole genome shotgun (WGS) entry which is preliminary data.</text>
</comment>
<reference evidence="3 4" key="1">
    <citation type="submission" date="2020-02" db="EMBL/GenBank/DDBJ databases">
        <title>Draft Genome Sequence of Verrucosispora sp. Strain CWR15, Isolated from Gulf of Mexico Sponge.</title>
        <authorList>
            <person name="Kennedy S.J."/>
            <person name="Cella E."/>
            <person name="Azarian T."/>
            <person name="Baker B.J."/>
            <person name="Shaw L.N."/>
        </authorList>
    </citation>
    <scope>NUCLEOTIDE SEQUENCE [LARGE SCALE GENOMIC DNA]</scope>
    <source>
        <strain evidence="3 4">CWR15</strain>
    </source>
</reference>
<dbReference type="Pfam" id="PF18915">
    <property type="entry name" value="DUF5667"/>
    <property type="match status" value="1"/>
</dbReference>
<feature type="region of interest" description="Disordered" evidence="1">
    <location>
        <begin position="78"/>
        <end position="97"/>
    </location>
</feature>
<dbReference type="RefSeq" id="WP_164448468.1">
    <property type="nucleotide sequence ID" value="NZ_SAIY01000006.1"/>
</dbReference>
<evidence type="ECO:0000313" key="3">
    <source>
        <dbReference type="EMBL" id="NGM14574.1"/>
    </source>
</evidence>
<gene>
    <name evidence="3" type="ORF">ENC19_18895</name>
</gene>
<organism evidence="3 4">
    <name type="scientific">Verrucosispora sioxanthis</name>
    <dbReference type="NCBI Taxonomy" id="2499994"/>
    <lineage>
        <taxon>Bacteria</taxon>
        <taxon>Bacillati</taxon>
        <taxon>Actinomycetota</taxon>
        <taxon>Actinomycetes</taxon>
        <taxon>Micromonosporales</taxon>
        <taxon>Micromonosporaceae</taxon>
        <taxon>Micromonospora</taxon>
    </lineage>
</organism>
<evidence type="ECO:0000313" key="4">
    <source>
        <dbReference type="Proteomes" id="UP000478148"/>
    </source>
</evidence>
<keyword evidence="4" id="KW-1185">Reference proteome</keyword>
<name>A0A6M1L8K6_9ACTN</name>
<feature type="domain" description="DUF5667" evidence="2">
    <location>
        <begin position="132"/>
        <end position="176"/>
    </location>
</feature>
<dbReference type="EMBL" id="SAIY01000006">
    <property type="protein sequence ID" value="NGM14574.1"/>
    <property type="molecule type" value="Genomic_DNA"/>
</dbReference>
<evidence type="ECO:0000256" key="1">
    <source>
        <dbReference type="SAM" id="MobiDB-lite"/>
    </source>
</evidence>